<dbReference type="AlphaFoldDB" id="A0AAW9SX88"/>
<comment type="caution">
    <text evidence="1">The sequence shown here is derived from an EMBL/GenBank/DDBJ whole genome shotgun (WGS) entry which is preliminary data.</text>
</comment>
<name>A0AAW9SX88_CORAY</name>
<organism evidence="1 2">
    <name type="scientific">Corynebacterium amycolatum</name>
    <dbReference type="NCBI Taxonomy" id="43765"/>
    <lineage>
        <taxon>Bacteria</taxon>
        <taxon>Bacillati</taxon>
        <taxon>Actinomycetota</taxon>
        <taxon>Actinomycetes</taxon>
        <taxon>Mycobacteriales</taxon>
        <taxon>Corynebacteriaceae</taxon>
        <taxon>Corynebacterium</taxon>
    </lineage>
</organism>
<sequence length="206" mass="21568">MISTPAATPQTLAVCSFTSPVVIWHVELSPSFAGERLSGAWLVDPLDDGALETATNLLTGCFVATVTAGDGGGDAAAESAEGAEGADLLSQAIEQAGATVVDLPASVAGIRDHIGQLRAAAKEEKAKPGKGNLTEPRFPKVNDVEVIDFPHVGEKVAGPVLGLARGVEELVAQWMAVESQRLRRKYLAEPWGAEPRQIPLVRTRAL</sequence>
<evidence type="ECO:0000313" key="1">
    <source>
        <dbReference type="EMBL" id="MEO3717969.1"/>
    </source>
</evidence>
<reference evidence="1" key="1">
    <citation type="submission" date="2023-05" db="EMBL/GenBank/DDBJ databases">
        <authorList>
            <person name="Du J."/>
        </authorList>
    </citation>
    <scope>NUCLEOTIDE SEQUENCE</scope>
    <source>
        <strain evidence="1">UMB1064</strain>
    </source>
</reference>
<reference evidence="1" key="2">
    <citation type="submission" date="2024-05" db="EMBL/GenBank/DDBJ databases">
        <authorList>
            <person name="Wolfe A."/>
        </authorList>
    </citation>
    <scope>NUCLEOTIDE SEQUENCE</scope>
    <source>
        <strain evidence="1">UMB1064</strain>
    </source>
</reference>
<dbReference type="EMBL" id="JASOOY020000033">
    <property type="protein sequence ID" value="MEO3717969.1"/>
    <property type="molecule type" value="Genomic_DNA"/>
</dbReference>
<proteinExistence type="predicted"/>
<dbReference type="RefSeq" id="WP_284826723.1">
    <property type="nucleotide sequence ID" value="NZ_JASOOY020000033.1"/>
</dbReference>
<protein>
    <submittedName>
        <fullName evidence="1">Uncharacterized protein</fullName>
    </submittedName>
</protein>
<dbReference type="Proteomes" id="UP001223646">
    <property type="component" value="Unassembled WGS sequence"/>
</dbReference>
<accession>A0AAW9SX88</accession>
<gene>
    <name evidence="1" type="ORF">QP460_010290</name>
</gene>
<evidence type="ECO:0000313" key="2">
    <source>
        <dbReference type="Proteomes" id="UP001223646"/>
    </source>
</evidence>